<feature type="compositionally biased region" description="Polar residues" evidence="1">
    <location>
        <begin position="474"/>
        <end position="483"/>
    </location>
</feature>
<protein>
    <submittedName>
        <fullName evidence="2">Uncharacterized protein</fullName>
    </submittedName>
</protein>
<name>A0A4Z1IHT7_9HELO</name>
<dbReference type="AlphaFoldDB" id="A0A4Z1IHT7"/>
<proteinExistence type="predicted"/>
<comment type="caution">
    <text evidence="2">The sequence shown here is derived from an EMBL/GenBank/DDBJ whole genome shotgun (WGS) entry which is preliminary data.</text>
</comment>
<feature type="region of interest" description="Disordered" evidence="1">
    <location>
        <begin position="474"/>
        <end position="508"/>
    </location>
</feature>
<sequence>MNNDSDNTVEHFFYKQIKPQGQSSIERPLDIFISILKSNKYSPATNQPHATMNYSNSFGSASNLMDSSAMINTSVSSRPNSPNLRAPGLSFSLAILSKNPETLDDPHKPLQYPLAPPDLYSRFAEDDTDAEMDFETEFNDGMEEDEGDSQGMVEEYEPVIMRLEREETRGSNFIDCRQCGIAFDYSRVSLWVPSYKRTPSKSFRISNENTHPQIVRCPECNTENCMGCEKSPHDDCCSYANYRVVWHALCAVDDAIVQHRVGSPYPRNNNPLNMAVVKALDILIEHIPKKDTTSFGYCELVRKSMVLDQVAVTIHNMDEENRFDTVCLKSWAFVQMLSQRQDLYGLLFEERLQFLRNLSSGVRVLGFPVAFFTTEQVLDADQYAPLTYRIWPIIQQSYKSAHDFLSSSAQLNDAWPVVTLARNIVHLHDELKLKSTPPLELIRFVQGQKLQSFAARLEEMHRVEGTQYGAVHTNTRTRPSSWVTKKRCQEDRQAVEEDKGGKRRKTKN</sequence>
<evidence type="ECO:0000313" key="3">
    <source>
        <dbReference type="Proteomes" id="UP000297452"/>
    </source>
</evidence>
<evidence type="ECO:0000256" key="1">
    <source>
        <dbReference type="SAM" id="MobiDB-lite"/>
    </source>
</evidence>
<evidence type="ECO:0000313" key="2">
    <source>
        <dbReference type="EMBL" id="TGO60916.1"/>
    </source>
</evidence>
<gene>
    <name evidence="2" type="ORF">BOTNAR_0137g00160</name>
</gene>
<dbReference type="CDD" id="cd20335">
    <property type="entry name" value="BRcat_RBR"/>
    <property type="match status" value="1"/>
</dbReference>
<dbReference type="Proteomes" id="UP000297452">
    <property type="component" value="Unassembled WGS sequence"/>
</dbReference>
<dbReference type="EMBL" id="PQXJ01000137">
    <property type="protein sequence ID" value="TGO60916.1"/>
    <property type="molecule type" value="Genomic_DNA"/>
</dbReference>
<organism evidence="2 3">
    <name type="scientific">Botryotinia narcissicola</name>
    <dbReference type="NCBI Taxonomy" id="278944"/>
    <lineage>
        <taxon>Eukaryota</taxon>
        <taxon>Fungi</taxon>
        <taxon>Dikarya</taxon>
        <taxon>Ascomycota</taxon>
        <taxon>Pezizomycotina</taxon>
        <taxon>Leotiomycetes</taxon>
        <taxon>Helotiales</taxon>
        <taxon>Sclerotiniaceae</taxon>
        <taxon>Botryotinia</taxon>
    </lineage>
</organism>
<accession>A0A4Z1IHT7</accession>
<dbReference type="OrthoDB" id="3467683at2759"/>
<reference evidence="2 3" key="1">
    <citation type="submission" date="2017-12" db="EMBL/GenBank/DDBJ databases">
        <title>Comparative genomics of Botrytis spp.</title>
        <authorList>
            <person name="Valero-Jimenez C.A."/>
            <person name="Tapia P."/>
            <person name="Veloso J."/>
            <person name="Silva-Moreno E."/>
            <person name="Staats M."/>
            <person name="Valdes J.H."/>
            <person name="Van Kan J.A.L."/>
        </authorList>
    </citation>
    <scope>NUCLEOTIDE SEQUENCE [LARGE SCALE GENOMIC DNA]</scope>
    <source>
        <strain evidence="2 3">MUCL2120</strain>
    </source>
</reference>
<keyword evidence="3" id="KW-1185">Reference proteome</keyword>
<feature type="compositionally biased region" description="Basic and acidic residues" evidence="1">
    <location>
        <begin position="487"/>
        <end position="500"/>
    </location>
</feature>